<organism evidence="3 4">
    <name type="scientific">Nitzschia inconspicua</name>
    <dbReference type="NCBI Taxonomy" id="303405"/>
    <lineage>
        <taxon>Eukaryota</taxon>
        <taxon>Sar</taxon>
        <taxon>Stramenopiles</taxon>
        <taxon>Ochrophyta</taxon>
        <taxon>Bacillariophyta</taxon>
        <taxon>Bacillariophyceae</taxon>
        <taxon>Bacillariophycidae</taxon>
        <taxon>Bacillariales</taxon>
        <taxon>Bacillariaceae</taxon>
        <taxon>Nitzschia</taxon>
    </lineage>
</organism>
<evidence type="ECO:0000313" key="3">
    <source>
        <dbReference type="EMBL" id="KAG7361906.1"/>
    </source>
</evidence>
<dbReference type="EMBL" id="JAGRRH010000036">
    <property type="protein sequence ID" value="KAG7339343.1"/>
    <property type="molecule type" value="Genomic_DNA"/>
</dbReference>
<gene>
    <name evidence="2" type="ORF">IV203_017640</name>
    <name evidence="3" type="ORF">IV203_025572</name>
</gene>
<dbReference type="Proteomes" id="UP000693970">
    <property type="component" value="Unassembled WGS sequence"/>
</dbReference>
<proteinExistence type="predicted"/>
<accession>A0A9K3LJ38</accession>
<comment type="caution">
    <text evidence="3">The sequence shown here is derived from an EMBL/GenBank/DDBJ whole genome shotgun (WGS) entry which is preliminary data.</text>
</comment>
<protein>
    <submittedName>
        <fullName evidence="3">Uncharacterized protein</fullName>
    </submittedName>
</protein>
<reference evidence="3" key="2">
    <citation type="submission" date="2021-04" db="EMBL/GenBank/DDBJ databases">
        <authorList>
            <person name="Podell S."/>
        </authorList>
    </citation>
    <scope>NUCLEOTIDE SEQUENCE</scope>
    <source>
        <strain evidence="3">Hildebrandi</strain>
    </source>
</reference>
<evidence type="ECO:0000313" key="2">
    <source>
        <dbReference type="EMBL" id="KAG7339343.1"/>
    </source>
</evidence>
<feature type="region of interest" description="Disordered" evidence="1">
    <location>
        <begin position="132"/>
        <end position="153"/>
    </location>
</feature>
<evidence type="ECO:0000313" key="4">
    <source>
        <dbReference type="Proteomes" id="UP000693970"/>
    </source>
</evidence>
<name>A0A9K3LJ38_9STRA</name>
<sequence>MPDWSMAGNDLTPLSTARFCRKQTGPKSHLLWRKRKPLPWEQQSFPTTRIRAATVQRHSKKQYTMMCLIYRQALQLGRMLVRAATRITEAVSDPLHAAMSDDNLLSLCGMVQQHVIGDIFVPFQSTQIWEYPTGEITPKGPTPSRKGTIPTGS</sequence>
<reference evidence="3" key="1">
    <citation type="journal article" date="2021" name="Sci. Rep.">
        <title>Diploid genomic architecture of Nitzschia inconspicua, an elite biomass production diatom.</title>
        <authorList>
            <person name="Oliver A."/>
            <person name="Podell S."/>
            <person name="Pinowska A."/>
            <person name="Traller J.C."/>
            <person name="Smith S.R."/>
            <person name="McClure R."/>
            <person name="Beliaev A."/>
            <person name="Bohutskyi P."/>
            <person name="Hill E.A."/>
            <person name="Rabines A."/>
            <person name="Zheng H."/>
            <person name="Allen L.Z."/>
            <person name="Kuo A."/>
            <person name="Grigoriev I.V."/>
            <person name="Allen A.E."/>
            <person name="Hazlebeck D."/>
            <person name="Allen E.E."/>
        </authorList>
    </citation>
    <scope>NUCLEOTIDE SEQUENCE</scope>
    <source>
        <strain evidence="3">Hildebrandi</strain>
    </source>
</reference>
<dbReference type="EMBL" id="JAGRRH010000012">
    <property type="protein sequence ID" value="KAG7361906.1"/>
    <property type="molecule type" value="Genomic_DNA"/>
</dbReference>
<evidence type="ECO:0000256" key="1">
    <source>
        <dbReference type="SAM" id="MobiDB-lite"/>
    </source>
</evidence>
<keyword evidence="4" id="KW-1185">Reference proteome</keyword>
<dbReference type="AlphaFoldDB" id="A0A9K3LJ38"/>